<feature type="transmembrane region" description="Helical" evidence="1">
    <location>
        <begin position="46"/>
        <end position="67"/>
    </location>
</feature>
<organism evidence="2 3">
    <name type="scientific">Alkalicoccobacillus plakortidis</name>
    <dbReference type="NCBI Taxonomy" id="444060"/>
    <lineage>
        <taxon>Bacteria</taxon>
        <taxon>Bacillati</taxon>
        <taxon>Bacillota</taxon>
        <taxon>Bacilli</taxon>
        <taxon>Bacillales</taxon>
        <taxon>Bacillaceae</taxon>
        <taxon>Alkalicoccobacillus</taxon>
    </lineage>
</organism>
<proteinExistence type="predicted"/>
<accession>A0ABT0XIU7</accession>
<evidence type="ECO:0000256" key="1">
    <source>
        <dbReference type="SAM" id="Phobius"/>
    </source>
</evidence>
<keyword evidence="1" id="KW-1133">Transmembrane helix</keyword>
<feature type="transmembrane region" description="Helical" evidence="1">
    <location>
        <begin position="12"/>
        <end position="34"/>
    </location>
</feature>
<evidence type="ECO:0000313" key="3">
    <source>
        <dbReference type="Proteomes" id="UP001203665"/>
    </source>
</evidence>
<dbReference type="RefSeq" id="WP_251606939.1">
    <property type="nucleotide sequence ID" value="NZ_JAMQJY010000001.1"/>
</dbReference>
<comment type="caution">
    <text evidence="2">The sequence shown here is derived from an EMBL/GenBank/DDBJ whole genome shotgun (WGS) entry which is preliminary data.</text>
</comment>
<dbReference type="EMBL" id="JAMQJY010000001">
    <property type="protein sequence ID" value="MCM2675772.1"/>
    <property type="molecule type" value="Genomic_DNA"/>
</dbReference>
<keyword evidence="3" id="KW-1185">Reference proteome</keyword>
<name>A0ABT0XIU7_9BACI</name>
<protein>
    <submittedName>
        <fullName evidence="2">Uncharacterized protein</fullName>
    </submittedName>
</protein>
<sequence>MKKVNFTARLVFWTGITCLVLGLIVAIISASIISSYGELMYSIPSGFLQFLATASPFALVGIILLGLSEMIEQQSLTNQLLAKNSGVDVKAYHTELYNTHLTEKQTLKEQYAHVATSEPKAPTLNYEVIKKRFDEVNWYIKDTDVNWVCHIVGQSDERVHTITASPWHYYFVAETSGNKYLIKIDRDLTNTAKILNWHDHSNMLEWWHTYKTKN</sequence>
<keyword evidence="1" id="KW-0472">Membrane</keyword>
<gene>
    <name evidence="2" type="ORF">NDM98_09885</name>
</gene>
<evidence type="ECO:0000313" key="2">
    <source>
        <dbReference type="EMBL" id="MCM2675772.1"/>
    </source>
</evidence>
<keyword evidence="1" id="KW-0812">Transmembrane</keyword>
<reference evidence="2" key="1">
    <citation type="submission" date="2022-06" db="EMBL/GenBank/DDBJ databases">
        <title>Alkalicoccobacillus porphyridii sp. nov., isolated from a marine red alga, Porphyridium purpureum and reclassification of Shouchella plakortidis and Shouchella gibsonii as Alkalicoccobacillus plakortidis comb. nov. and Alkalicoccobacillus gibsonii comb. nov.</title>
        <authorList>
            <person name="Kim K.H."/>
            <person name="Lee J.K."/>
            <person name="Han D.M."/>
            <person name="Baek J.H."/>
            <person name="Jeon C.O."/>
        </authorList>
    </citation>
    <scope>NUCLEOTIDE SEQUENCE</scope>
    <source>
        <strain evidence="2">DSM 19153</strain>
    </source>
</reference>
<dbReference type="Proteomes" id="UP001203665">
    <property type="component" value="Unassembled WGS sequence"/>
</dbReference>